<proteinExistence type="predicted"/>
<name>A0A6A6SMP0_9PLEO</name>
<keyword evidence="1" id="KW-0175">Coiled coil</keyword>
<protein>
    <submittedName>
        <fullName evidence="2">Uncharacterized protein</fullName>
    </submittedName>
</protein>
<evidence type="ECO:0000256" key="1">
    <source>
        <dbReference type="SAM" id="Coils"/>
    </source>
</evidence>
<reference evidence="2" key="1">
    <citation type="journal article" date="2020" name="Stud. Mycol.">
        <title>101 Dothideomycetes genomes: a test case for predicting lifestyles and emergence of pathogens.</title>
        <authorList>
            <person name="Haridas S."/>
            <person name="Albert R."/>
            <person name="Binder M."/>
            <person name="Bloem J."/>
            <person name="Labutti K."/>
            <person name="Salamov A."/>
            <person name="Andreopoulos B."/>
            <person name="Baker S."/>
            <person name="Barry K."/>
            <person name="Bills G."/>
            <person name="Bluhm B."/>
            <person name="Cannon C."/>
            <person name="Castanera R."/>
            <person name="Culley D."/>
            <person name="Daum C."/>
            <person name="Ezra D."/>
            <person name="Gonzalez J."/>
            <person name="Henrissat B."/>
            <person name="Kuo A."/>
            <person name="Liang C."/>
            <person name="Lipzen A."/>
            <person name="Lutzoni F."/>
            <person name="Magnuson J."/>
            <person name="Mondo S."/>
            <person name="Nolan M."/>
            <person name="Ohm R."/>
            <person name="Pangilinan J."/>
            <person name="Park H.-J."/>
            <person name="Ramirez L."/>
            <person name="Alfaro M."/>
            <person name="Sun H."/>
            <person name="Tritt A."/>
            <person name="Yoshinaga Y."/>
            <person name="Zwiers L.-H."/>
            <person name="Turgeon B."/>
            <person name="Goodwin S."/>
            <person name="Spatafora J."/>
            <person name="Crous P."/>
            <person name="Grigoriev I."/>
        </authorList>
    </citation>
    <scope>NUCLEOTIDE SEQUENCE</scope>
    <source>
        <strain evidence="2">CBS 122681</strain>
    </source>
</reference>
<dbReference type="AlphaFoldDB" id="A0A6A6SMP0"/>
<dbReference type="OrthoDB" id="3768628at2759"/>
<gene>
    <name evidence="2" type="ORF">K491DRAFT_708402</name>
</gene>
<feature type="coiled-coil region" evidence="1">
    <location>
        <begin position="82"/>
        <end position="109"/>
    </location>
</feature>
<sequence>MAALKTISPKRDAKLDRASQTPLARVMREFKELMLSYETGLLRSLEGVRNSDSQDQRARQQDALRQEACRLAITDLGTTYMRKHIRRSLDLAESQAKSAEEQLHVASTAWGMETESDLRSIHHGHFRLYSTQLFDTLGQPTDLRFGTLRFHASSMPSSNDLSLDSRCTAVELALNSSFFVADSSETLPYHCFSMPELPSLTNRGILSRKPEDGGVFPDYDSWLLFTFLGHGCLKVEIPVEMCADVYGGNLRGRENEEIVFWGIFVGDEAVD</sequence>
<organism evidence="2 3">
    <name type="scientific">Lophiostoma macrostomum CBS 122681</name>
    <dbReference type="NCBI Taxonomy" id="1314788"/>
    <lineage>
        <taxon>Eukaryota</taxon>
        <taxon>Fungi</taxon>
        <taxon>Dikarya</taxon>
        <taxon>Ascomycota</taxon>
        <taxon>Pezizomycotina</taxon>
        <taxon>Dothideomycetes</taxon>
        <taxon>Pleosporomycetidae</taxon>
        <taxon>Pleosporales</taxon>
        <taxon>Lophiostomataceae</taxon>
        <taxon>Lophiostoma</taxon>
    </lineage>
</organism>
<evidence type="ECO:0000313" key="2">
    <source>
        <dbReference type="EMBL" id="KAF2648979.1"/>
    </source>
</evidence>
<keyword evidence="3" id="KW-1185">Reference proteome</keyword>
<dbReference type="Proteomes" id="UP000799324">
    <property type="component" value="Unassembled WGS sequence"/>
</dbReference>
<dbReference type="EMBL" id="MU004512">
    <property type="protein sequence ID" value="KAF2648979.1"/>
    <property type="molecule type" value="Genomic_DNA"/>
</dbReference>
<evidence type="ECO:0000313" key="3">
    <source>
        <dbReference type="Proteomes" id="UP000799324"/>
    </source>
</evidence>
<accession>A0A6A6SMP0</accession>